<dbReference type="InterPro" id="IPR020471">
    <property type="entry name" value="AKR"/>
</dbReference>
<dbReference type="OrthoDB" id="5523216at2"/>
<evidence type="ECO:0000259" key="2">
    <source>
        <dbReference type="Pfam" id="PF00248"/>
    </source>
</evidence>
<accession>A0A1I2CWE7</accession>
<dbReference type="GO" id="GO:0005737">
    <property type="term" value="C:cytoplasm"/>
    <property type="evidence" value="ECO:0007669"/>
    <property type="project" value="TreeGrafter"/>
</dbReference>
<keyword evidence="1" id="KW-0560">Oxidoreductase</keyword>
<proteinExistence type="predicted"/>
<reference evidence="4" key="1">
    <citation type="submission" date="2016-10" db="EMBL/GenBank/DDBJ databases">
        <authorList>
            <person name="Varghese N."/>
            <person name="Submissions S."/>
        </authorList>
    </citation>
    <scope>NUCLEOTIDE SEQUENCE [LARGE SCALE GENOMIC DNA]</scope>
    <source>
        <strain evidence="4">ATCC 25963</strain>
    </source>
</reference>
<dbReference type="PRINTS" id="PR00069">
    <property type="entry name" value="ALDKETRDTASE"/>
</dbReference>
<dbReference type="Pfam" id="PF00248">
    <property type="entry name" value="Aldo_ket_red"/>
    <property type="match status" value="1"/>
</dbReference>
<dbReference type="InterPro" id="IPR050791">
    <property type="entry name" value="Aldo-Keto_reductase"/>
</dbReference>
<evidence type="ECO:0000313" key="3">
    <source>
        <dbReference type="EMBL" id="SFE72657.1"/>
    </source>
</evidence>
<dbReference type="SUPFAM" id="SSF51430">
    <property type="entry name" value="NAD(P)-linked oxidoreductase"/>
    <property type="match status" value="1"/>
</dbReference>
<dbReference type="PANTHER" id="PTHR43625">
    <property type="entry name" value="AFLATOXIN B1 ALDEHYDE REDUCTASE"/>
    <property type="match status" value="1"/>
</dbReference>
<dbReference type="InterPro" id="IPR036812">
    <property type="entry name" value="NAD(P)_OxRdtase_dom_sf"/>
</dbReference>
<evidence type="ECO:0000313" key="4">
    <source>
        <dbReference type="Proteomes" id="UP000199400"/>
    </source>
</evidence>
<dbReference type="InterPro" id="IPR023210">
    <property type="entry name" value="NADP_OxRdtase_dom"/>
</dbReference>
<organism evidence="3 4">
    <name type="scientific">Nannocystis exedens</name>
    <dbReference type="NCBI Taxonomy" id="54"/>
    <lineage>
        <taxon>Bacteria</taxon>
        <taxon>Pseudomonadati</taxon>
        <taxon>Myxococcota</taxon>
        <taxon>Polyangia</taxon>
        <taxon>Nannocystales</taxon>
        <taxon>Nannocystaceae</taxon>
        <taxon>Nannocystis</taxon>
    </lineage>
</organism>
<keyword evidence="4" id="KW-1185">Reference proteome</keyword>
<dbReference type="PANTHER" id="PTHR43625:SF40">
    <property type="entry name" value="ALDO-KETO REDUCTASE YAKC [NADP(+)]"/>
    <property type="match status" value="1"/>
</dbReference>
<protein>
    <submittedName>
        <fullName evidence="3">Predicted oxidoreductase</fullName>
    </submittedName>
</protein>
<dbReference type="STRING" id="54.SAMN02745121_05302"/>
<dbReference type="Proteomes" id="UP000199400">
    <property type="component" value="Unassembled WGS sequence"/>
</dbReference>
<feature type="domain" description="NADP-dependent oxidoreductase" evidence="2">
    <location>
        <begin position="28"/>
        <end position="304"/>
    </location>
</feature>
<evidence type="ECO:0000256" key="1">
    <source>
        <dbReference type="ARBA" id="ARBA00023002"/>
    </source>
</evidence>
<gene>
    <name evidence="3" type="ORF">SAMN02745121_05302</name>
</gene>
<dbReference type="Gene3D" id="3.20.20.100">
    <property type="entry name" value="NADP-dependent oxidoreductase domain"/>
    <property type="match status" value="1"/>
</dbReference>
<dbReference type="RefSeq" id="WP_096333551.1">
    <property type="nucleotide sequence ID" value="NZ_FOMX01000018.1"/>
</dbReference>
<sequence length="310" mass="33519">MSDDLSHDHQDFAQPPATIRLGDLAVVRLGYGAMRLPGEDVWGEPRDPERARAVLRRAIELGINFIDTAWFYGPHVANRLIAEALHPYPKDLVIATKLGGRRTPDRGWAPFARPEELRQGCEEDLRTLRLERCDVTHLRCMPGSGVPFRESLDAMIELQREGKIRHLALSNVGTAELFDALARTPIVAVQNLYNMAGGLGPLARATHAEVESPDAVLAACEARGIAFLPFFPLATGDLGKAHPALAGAAAKHGATPAQLALAWLLARSPVMLPIPGTGSLAHLEENWAARTIALTRDEVEAMARAARAAG</sequence>
<dbReference type="GO" id="GO:0016491">
    <property type="term" value="F:oxidoreductase activity"/>
    <property type="evidence" value="ECO:0007669"/>
    <property type="project" value="UniProtKB-KW"/>
</dbReference>
<dbReference type="CDD" id="cd19088">
    <property type="entry name" value="AKR_AKR13B1"/>
    <property type="match status" value="1"/>
</dbReference>
<dbReference type="AlphaFoldDB" id="A0A1I2CWE7"/>
<dbReference type="EMBL" id="FOMX01000018">
    <property type="protein sequence ID" value="SFE72657.1"/>
    <property type="molecule type" value="Genomic_DNA"/>
</dbReference>
<name>A0A1I2CWE7_9BACT</name>